<dbReference type="InterPro" id="IPR050468">
    <property type="entry name" value="Cuticle_Struct_Prot"/>
</dbReference>
<dbReference type="GO" id="GO:0062129">
    <property type="term" value="C:chitin-based extracellular matrix"/>
    <property type="evidence" value="ECO:0007669"/>
    <property type="project" value="TreeGrafter"/>
</dbReference>
<dbReference type="PRINTS" id="PR00947">
    <property type="entry name" value="CUTICLE"/>
</dbReference>
<keyword evidence="2" id="KW-1185">Reference proteome</keyword>
<evidence type="ECO:0000313" key="2">
    <source>
        <dbReference type="Proteomes" id="UP000466442"/>
    </source>
</evidence>
<proteinExistence type="predicted"/>
<dbReference type="Pfam" id="PF00379">
    <property type="entry name" value="Chitin_bind_4"/>
    <property type="match status" value="1"/>
</dbReference>
<dbReference type="Proteomes" id="UP000466442">
    <property type="component" value="Unassembled WGS sequence"/>
</dbReference>
<reference evidence="1" key="1">
    <citation type="journal article" date="2021" name="Mol. Ecol. Resour.">
        <title>Apolygus lucorum genome provides insights into omnivorousness and mesophyll feeding.</title>
        <authorList>
            <person name="Liu Y."/>
            <person name="Liu H."/>
            <person name="Wang H."/>
            <person name="Huang T."/>
            <person name="Liu B."/>
            <person name="Yang B."/>
            <person name="Yin L."/>
            <person name="Li B."/>
            <person name="Zhang Y."/>
            <person name="Zhang S."/>
            <person name="Jiang F."/>
            <person name="Zhang X."/>
            <person name="Ren Y."/>
            <person name="Wang B."/>
            <person name="Wang S."/>
            <person name="Lu Y."/>
            <person name="Wu K."/>
            <person name="Fan W."/>
            <person name="Wang G."/>
        </authorList>
    </citation>
    <scope>NUCLEOTIDE SEQUENCE</scope>
    <source>
        <strain evidence="1">12Hb</strain>
    </source>
</reference>
<organism evidence="1 2">
    <name type="scientific">Apolygus lucorum</name>
    <name type="common">Small green plant bug</name>
    <name type="synonym">Lygocoris lucorum</name>
    <dbReference type="NCBI Taxonomy" id="248454"/>
    <lineage>
        <taxon>Eukaryota</taxon>
        <taxon>Metazoa</taxon>
        <taxon>Ecdysozoa</taxon>
        <taxon>Arthropoda</taxon>
        <taxon>Hexapoda</taxon>
        <taxon>Insecta</taxon>
        <taxon>Pterygota</taxon>
        <taxon>Neoptera</taxon>
        <taxon>Paraneoptera</taxon>
        <taxon>Hemiptera</taxon>
        <taxon>Heteroptera</taxon>
        <taxon>Panheteroptera</taxon>
        <taxon>Cimicomorpha</taxon>
        <taxon>Miridae</taxon>
        <taxon>Mirini</taxon>
        <taxon>Apolygus</taxon>
    </lineage>
</organism>
<dbReference type="OrthoDB" id="6618885at2759"/>
<dbReference type="PANTHER" id="PTHR10380">
    <property type="entry name" value="CUTICLE PROTEIN"/>
    <property type="match status" value="1"/>
</dbReference>
<dbReference type="EMBL" id="WIXP02000004">
    <property type="protein sequence ID" value="KAF6212118.1"/>
    <property type="molecule type" value="Genomic_DNA"/>
</dbReference>
<sequence length="170" mass="18904">MKSIVLALCFVGLAAAAKPSPRLARAPQQQYRQQYVAQPQQYVAQPQQYSADPLKPKPIAILSQNANLQYDGNFNYDFQSENGIAQEAVGSVKVLDPEHQAQVMQGRYAYTAPDGTPIEATWYADETGFHVQGAHLPVAPPIPEAIARSLEYIRSLPPSKEDQYNQQYKQ</sequence>
<protein>
    <submittedName>
        <fullName evidence="1">Uncharacterized protein</fullName>
    </submittedName>
</protein>
<dbReference type="AlphaFoldDB" id="A0A6A4JCI3"/>
<dbReference type="PROSITE" id="PS51155">
    <property type="entry name" value="CHIT_BIND_RR_2"/>
    <property type="match status" value="1"/>
</dbReference>
<comment type="caution">
    <text evidence="1">The sequence shown here is derived from an EMBL/GenBank/DDBJ whole genome shotgun (WGS) entry which is preliminary data.</text>
</comment>
<gene>
    <name evidence="1" type="ORF">GE061_012639</name>
</gene>
<dbReference type="PANTHER" id="PTHR10380:SF238">
    <property type="entry name" value="CUTICULAR PROTEIN 65EA-RELATED"/>
    <property type="match status" value="1"/>
</dbReference>
<name>A0A6A4JCI3_APOLU</name>
<evidence type="ECO:0000313" key="1">
    <source>
        <dbReference type="EMBL" id="KAF6212118.1"/>
    </source>
</evidence>
<dbReference type="GO" id="GO:0008010">
    <property type="term" value="F:structural constituent of chitin-based larval cuticle"/>
    <property type="evidence" value="ECO:0007669"/>
    <property type="project" value="TreeGrafter"/>
</dbReference>
<accession>A0A6A4JCI3</accession>
<dbReference type="InterPro" id="IPR000618">
    <property type="entry name" value="Insect_cuticle"/>
</dbReference>